<protein>
    <submittedName>
        <fullName evidence="2">Uncharacterized protein</fullName>
    </submittedName>
</protein>
<dbReference type="Proteomes" id="UP001218231">
    <property type="component" value="Chromosome"/>
</dbReference>
<evidence type="ECO:0000313" key="3">
    <source>
        <dbReference type="Proteomes" id="UP001218231"/>
    </source>
</evidence>
<accession>A0ABY7TSN5</accession>
<gene>
    <name evidence="2" type="ORF">PQ457_08415</name>
</gene>
<sequence length="80" mass="8947">MAQQDKYWFPAKRYGYGWGLPRLWQGWAVLAAYVGCIALAHVFFPARIHAGIFAGIVIVATLALVGICRAKGEPARWRWG</sequence>
<evidence type="ECO:0000313" key="2">
    <source>
        <dbReference type="EMBL" id="WCT75981.1"/>
    </source>
</evidence>
<keyword evidence="1" id="KW-0472">Membrane</keyword>
<organism evidence="2 3">
    <name type="scientific">Novosphingobium humi</name>
    <dbReference type="NCBI Taxonomy" id="2282397"/>
    <lineage>
        <taxon>Bacteria</taxon>
        <taxon>Pseudomonadati</taxon>
        <taxon>Pseudomonadota</taxon>
        <taxon>Alphaproteobacteria</taxon>
        <taxon>Sphingomonadales</taxon>
        <taxon>Sphingomonadaceae</taxon>
        <taxon>Novosphingobium</taxon>
    </lineage>
</organism>
<reference evidence="2 3" key="1">
    <citation type="submission" date="2023-02" db="EMBL/GenBank/DDBJ databases">
        <title>Genome sequence of Novosphingobium humi KACC 19094.</title>
        <authorList>
            <person name="Kim S."/>
            <person name="Heo J."/>
            <person name="Kwon S.-W."/>
        </authorList>
    </citation>
    <scope>NUCLEOTIDE SEQUENCE [LARGE SCALE GENOMIC DNA]</scope>
    <source>
        <strain evidence="2 3">KACC 19094</strain>
    </source>
</reference>
<evidence type="ECO:0000256" key="1">
    <source>
        <dbReference type="SAM" id="Phobius"/>
    </source>
</evidence>
<name>A0ABY7TSN5_9SPHN</name>
<dbReference type="EMBL" id="CP117417">
    <property type="protein sequence ID" value="WCT75981.1"/>
    <property type="molecule type" value="Genomic_DNA"/>
</dbReference>
<feature type="transmembrane region" description="Helical" evidence="1">
    <location>
        <begin position="50"/>
        <end position="68"/>
    </location>
</feature>
<feature type="transmembrane region" description="Helical" evidence="1">
    <location>
        <begin position="23"/>
        <end position="44"/>
    </location>
</feature>
<keyword evidence="1" id="KW-1133">Transmembrane helix</keyword>
<dbReference type="RefSeq" id="WP_273616440.1">
    <property type="nucleotide sequence ID" value="NZ_CP103868.1"/>
</dbReference>
<keyword evidence="3" id="KW-1185">Reference proteome</keyword>
<proteinExistence type="predicted"/>
<keyword evidence="1" id="KW-0812">Transmembrane</keyword>